<protein>
    <submittedName>
        <fullName evidence="1">Uncharacterized protein</fullName>
    </submittedName>
</protein>
<dbReference type="Proteomes" id="UP000298030">
    <property type="component" value="Unassembled WGS sequence"/>
</dbReference>
<sequence>MPIGEMGMTPHRAYRAVGLVKKVANKHMAFNILLIWAKHRNTTTSLTDAPLFDCKIENATLPWLDPTAWDIAVVSCPPSPDQGDRVPDAWWDFPNFDISVNYTGLLGGFAVQSDRVSDSVRVYLGLTGDINKVYLSTEPVSLFPEQTHWLLQTSCFASA</sequence>
<name>A0A4Y7TA30_COPMI</name>
<dbReference type="EMBL" id="QPFP01000021">
    <property type="protein sequence ID" value="TEB30804.1"/>
    <property type="molecule type" value="Genomic_DNA"/>
</dbReference>
<accession>A0A4Y7TA30</accession>
<comment type="caution">
    <text evidence="1">The sequence shown here is derived from an EMBL/GenBank/DDBJ whole genome shotgun (WGS) entry which is preliminary data.</text>
</comment>
<reference evidence="1 2" key="1">
    <citation type="journal article" date="2019" name="Nat. Ecol. Evol.">
        <title>Megaphylogeny resolves global patterns of mushroom evolution.</title>
        <authorList>
            <person name="Varga T."/>
            <person name="Krizsan K."/>
            <person name="Foldi C."/>
            <person name="Dima B."/>
            <person name="Sanchez-Garcia M."/>
            <person name="Sanchez-Ramirez S."/>
            <person name="Szollosi G.J."/>
            <person name="Szarkandi J.G."/>
            <person name="Papp V."/>
            <person name="Albert L."/>
            <person name="Andreopoulos W."/>
            <person name="Angelini C."/>
            <person name="Antonin V."/>
            <person name="Barry K.W."/>
            <person name="Bougher N.L."/>
            <person name="Buchanan P."/>
            <person name="Buyck B."/>
            <person name="Bense V."/>
            <person name="Catcheside P."/>
            <person name="Chovatia M."/>
            <person name="Cooper J."/>
            <person name="Damon W."/>
            <person name="Desjardin D."/>
            <person name="Finy P."/>
            <person name="Geml J."/>
            <person name="Haridas S."/>
            <person name="Hughes K."/>
            <person name="Justo A."/>
            <person name="Karasinski D."/>
            <person name="Kautmanova I."/>
            <person name="Kiss B."/>
            <person name="Kocsube S."/>
            <person name="Kotiranta H."/>
            <person name="LaButti K.M."/>
            <person name="Lechner B.E."/>
            <person name="Liimatainen K."/>
            <person name="Lipzen A."/>
            <person name="Lukacs Z."/>
            <person name="Mihaltcheva S."/>
            <person name="Morgado L.N."/>
            <person name="Niskanen T."/>
            <person name="Noordeloos M.E."/>
            <person name="Ohm R.A."/>
            <person name="Ortiz-Santana B."/>
            <person name="Ovrebo C."/>
            <person name="Racz N."/>
            <person name="Riley R."/>
            <person name="Savchenko A."/>
            <person name="Shiryaev A."/>
            <person name="Soop K."/>
            <person name="Spirin V."/>
            <person name="Szebenyi C."/>
            <person name="Tomsovsky M."/>
            <person name="Tulloss R.E."/>
            <person name="Uehling J."/>
            <person name="Grigoriev I.V."/>
            <person name="Vagvolgyi C."/>
            <person name="Papp T."/>
            <person name="Martin F.M."/>
            <person name="Miettinen O."/>
            <person name="Hibbett D.S."/>
            <person name="Nagy L.G."/>
        </authorList>
    </citation>
    <scope>NUCLEOTIDE SEQUENCE [LARGE SCALE GENOMIC DNA]</scope>
    <source>
        <strain evidence="1 2">FP101781</strain>
    </source>
</reference>
<organism evidence="1 2">
    <name type="scientific">Coprinellus micaceus</name>
    <name type="common">Glistening ink-cap mushroom</name>
    <name type="synonym">Coprinus micaceus</name>
    <dbReference type="NCBI Taxonomy" id="71717"/>
    <lineage>
        <taxon>Eukaryota</taxon>
        <taxon>Fungi</taxon>
        <taxon>Dikarya</taxon>
        <taxon>Basidiomycota</taxon>
        <taxon>Agaricomycotina</taxon>
        <taxon>Agaricomycetes</taxon>
        <taxon>Agaricomycetidae</taxon>
        <taxon>Agaricales</taxon>
        <taxon>Agaricineae</taxon>
        <taxon>Psathyrellaceae</taxon>
        <taxon>Coprinellus</taxon>
    </lineage>
</organism>
<evidence type="ECO:0000313" key="1">
    <source>
        <dbReference type="EMBL" id="TEB30804.1"/>
    </source>
</evidence>
<dbReference type="AlphaFoldDB" id="A0A4Y7TA30"/>
<proteinExistence type="predicted"/>
<dbReference type="OrthoDB" id="3227921at2759"/>
<gene>
    <name evidence="1" type="ORF">FA13DRAFT_497677</name>
</gene>
<keyword evidence="2" id="KW-1185">Reference proteome</keyword>
<evidence type="ECO:0000313" key="2">
    <source>
        <dbReference type="Proteomes" id="UP000298030"/>
    </source>
</evidence>